<dbReference type="Proteomes" id="UP000307987">
    <property type="component" value="Plastid JFC0032_plastid"/>
</dbReference>
<organism evidence="2 3">
    <name type="scientific">Laurencia snackeyi</name>
    <dbReference type="NCBI Taxonomy" id="1858662"/>
    <lineage>
        <taxon>Eukaryota</taxon>
        <taxon>Rhodophyta</taxon>
        <taxon>Florideophyceae</taxon>
        <taxon>Rhodymeniophycidae</taxon>
        <taxon>Ceramiales</taxon>
        <taxon>Rhodomelaceae</taxon>
        <taxon>Laurencieae</taxon>
        <taxon>Laurencia</taxon>
    </lineage>
</organism>
<feature type="transmembrane region" description="Helical" evidence="1">
    <location>
        <begin position="6"/>
        <end position="26"/>
    </location>
</feature>
<name>A0A0G4KBE5_9FLOR</name>
<accession>A0A0G4KBE5</accession>
<sequence>MANSFILFRSYIIFVLLFLVPASLLVTKQIYRLLKTNISICSLTNSFKEKQFLVLNDKFYLSLLNFYLERRKIFLSISLSELYLFFYPAQRNFVCKFLGQCYQRNGFFYVAEYYYLLHLSMFNESLNVLSSLLEIYTLLGNHDKISLVKDKISQLSNSNSVD</sequence>
<dbReference type="EMBL" id="LN833431">
    <property type="protein sequence ID" value="CRF40025.1"/>
    <property type="molecule type" value="Genomic_DNA"/>
</dbReference>
<keyword evidence="2" id="KW-0934">Plastid</keyword>
<proteinExistence type="predicted"/>
<evidence type="ECO:0000313" key="2">
    <source>
        <dbReference type="EMBL" id="CRF40025.1"/>
    </source>
</evidence>
<keyword evidence="1" id="KW-1133">Transmembrane helix</keyword>
<geneLocation type="plastid" evidence="2"/>
<evidence type="ECO:0000313" key="3">
    <source>
        <dbReference type="Proteomes" id="UP000307987"/>
    </source>
</evidence>
<evidence type="ECO:0000256" key="1">
    <source>
        <dbReference type="SAM" id="Phobius"/>
    </source>
</evidence>
<protein>
    <submittedName>
        <fullName evidence="2">Uncharacterized protein</fullName>
    </submittedName>
</protein>
<keyword evidence="1" id="KW-0812">Transmembrane</keyword>
<gene>
    <name evidence="2" type="primary">orf162a</name>
</gene>
<reference evidence="3" key="1">
    <citation type="journal article" date="2017" name="BMC Genomics">
        <title>Complete chloroplast genome of Gracilaria firma (Gracilariaceae, Rhodophyta), with discussion on the use of chloroplast phylogenomics in the subclass Rhodymeniophycidae.</title>
        <authorList>
            <person name="Ng P.K."/>
            <person name="Lin S.M."/>
            <person name="Lim P.E."/>
            <person name="Liu L.C."/>
            <person name="Chen C.M."/>
            <person name="Pai T.W."/>
        </authorList>
    </citation>
    <scope>NUCLEOTIDE SEQUENCE [LARGE SCALE GENOMIC DNA]</scope>
</reference>
<keyword evidence="1" id="KW-0472">Membrane</keyword>
<dbReference type="AlphaFoldDB" id="A0A0G4KBE5"/>